<name>A0AA88XNK4_PINIB</name>
<comment type="caution">
    <text evidence="2">The sequence shown here is derived from an EMBL/GenBank/DDBJ whole genome shotgun (WGS) entry which is preliminary data.</text>
</comment>
<dbReference type="EMBL" id="VSWD01000011">
    <property type="protein sequence ID" value="KAK3088700.1"/>
    <property type="molecule type" value="Genomic_DNA"/>
</dbReference>
<feature type="domain" description="Calcium-activated chloride channel N-terminal" evidence="1">
    <location>
        <begin position="11"/>
        <end position="159"/>
    </location>
</feature>
<dbReference type="InterPro" id="IPR013642">
    <property type="entry name" value="CLCA_N"/>
</dbReference>
<sequence>MSSQCTNPPICGKPDRFLIHEFATYRYGVFNEFPFPGEDTSYFSPLTGRLERVRCSLGQFGRFYQRVNGQISSCTVDPDTGTYTDQCQYVAYPFHNQGSSSLMEYQWRQETVDFCDDTVTDTKANRYGHNREPHTQQNRLCEHRSCWDVISHTQDFINNINPPTNSYIDSGVLVFHATSRKRIAFFVDMADVSVHV</sequence>
<protein>
    <recommendedName>
        <fullName evidence="1">Calcium-activated chloride channel N-terminal domain-containing protein</fullName>
    </recommendedName>
</protein>
<evidence type="ECO:0000259" key="1">
    <source>
        <dbReference type="Pfam" id="PF08434"/>
    </source>
</evidence>
<dbReference type="AlphaFoldDB" id="A0AA88XNK4"/>
<evidence type="ECO:0000313" key="3">
    <source>
        <dbReference type="Proteomes" id="UP001186944"/>
    </source>
</evidence>
<accession>A0AA88XNK4</accession>
<dbReference type="Pfam" id="PF08434">
    <property type="entry name" value="CLCA"/>
    <property type="match status" value="1"/>
</dbReference>
<reference evidence="2" key="1">
    <citation type="submission" date="2019-08" db="EMBL/GenBank/DDBJ databases">
        <title>The improved chromosome-level genome for the pearl oyster Pinctada fucata martensii using PacBio sequencing and Hi-C.</title>
        <authorList>
            <person name="Zheng Z."/>
        </authorList>
    </citation>
    <scope>NUCLEOTIDE SEQUENCE</scope>
    <source>
        <strain evidence="2">ZZ-2019</strain>
        <tissue evidence="2">Adductor muscle</tissue>
    </source>
</reference>
<evidence type="ECO:0000313" key="2">
    <source>
        <dbReference type="EMBL" id="KAK3088700.1"/>
    </source>
</evidence>
<dbReference type="Proteomes" id="UP001186944">
    <property type="component" value="Unassembled WGS sequence"/>
</dbReference>
<proteinExistence type="predicted"/>
<organism evidence="2 3">
    <name type="scientific">Pinctada imbricata</name>
    <name type="common">Atlantic pearl-oyster</name>
    <name type="synonym">Pinctada martensii</name>
    <dbReference type="NCBI Taxonomy" id="66713"/>
    <lineage>
        <taxon>Eukaryota</taxon>
        <taxon>Metazoa</taxon>
        <taxon>Spiralia</taxon>
        <taxon>Lophotrochozoa</taxon>
        <taxon>Mollusca</taxon>
        <taxon>Bivalvia</taxon>
        <taxon>Autobranchia</taxon>
        <taxon>Pteriomorphia</taxon>
        <taxon>Pterioida</taxon>
        <taxon>Pterioidea</taxon>
        <taxon>Pteriidae</taxon>
        <taxon>Pinctada</taxon>
    </lineage>
</organism>
<gene>
    <name evidence="2" type="ORF">FSP39_022537</name>
</gene>
<keyword evidence="3" id="KW-1185">Reference proteome</keyword>